<dbReference type="Gene3D" id="3.30.565.10">
    <property type="entry name" value="Histidine kinase-like ATPase, C-terminal domain"/>
    <property type="match status" value="1"/>
</dbReference>
<protein>
    <recommendedName>
        <fullName evidence="3">histidine kinase</fullName>
        <ecNumber evidence="3">2.7.13.3</ecNumber>
    </recommendedName>
</protein>
<keyword evidence="4" id="KW-1003">Cell membrane</keyword>
<feature type="domain" description="Histidine kinase" evidence="16">
    <location>
        <begin position="226"/>
        <end position="423"/>
    </location>
</feature>
<dbReference type="InterPro" id="IPR050980">
    <property type="entry name" value="2C_sensor_his_kinase"/>
</dbReference>
<keyword evidence="14 15" id="KW-0472">Membrane</keyword>
<evidence type="ECO:0000256" key="14">
    <source>
        <dbReference type="ARBA" id="ARBA00023136"/>
    </source>
</evidence>
<dbReference type="CDD" id="cd00082">
    <property type="entry name" value="HisKA"/>
    <property type="match status" value="1"/>
</dbReference>
<dbReference type="GO" id="GO:0000155">
    <property type="term" value="F:phosphorelay sensor kinase activity"/>
    <property type="evidence" value="ECO:0007669"/>
    <property type="project" value="InterPro"/>
</dbReference>
<dbReference type="Pfam" id="PF02518">
    <property type="entry name" value="HATPase_c"/>
    <property type="match status" value="1"/>
</dbReference>
<evidence type="ECO:0000256" key="11">
    <source>
        <dbReference type="ARBA" id="ARBA00022840"/>
    </source>
</evidence>
<dbReference type="GO" id="GO:0005886">
    <property type="term" value="C:plasma membrane"/>
    <property type="evidence" value="ECO:0007669"/>
    <property type="project" value="UniProtKB-SubCell"/>
</dbReference>
<evidence type="ECO:0000313" key="18">
    <source>
        <dbReference type="EMBL" id="PZQ18394.1"/>
    </source>
</evidence>
<comment type="caution">
    <text evidence="18">The sequence shown here is derived from an EMBL/GenBank/DDBJ whole genome shotgun (WGS) entry which is preliminary data.</text>
</comment>
<evidence type="ECO:0000256" key="13">
    <source>
        <dbReference type="ARBA" id="ARBA00023012"/>
    </source>
</evidence>
<evidence type="ECO:0000256" key="6">
    <source>
        <dbReference type="ARBA" id="ARBA00022553"/>
    </source>
</evidence>
<dbReference type="PROSITE" id="PS50885">
    <property type="entry name" value="HAMP"/>
    <property type="match status" value="1"/>
</dbReference>
<dbReference type="Proteomes" id="UP000249046">
    <property type="component" value="Unassembled WGS sequence"/>
</dbReference>
<evidence type="ECO:0000256" key="8">
    <source>
        <dbReference type="ARBA" id="ARBA00022692"/>
    </source>
</evidence>
<keyword evidence="12 15" id="KW-1133">Transmembrane helix</keyword>
<accession>A0A2W5KR71</accession>
<dbReference type="Gene3D" id="1.10.287.130">
    <property type="match status" value="1"/>
</dbReference>
<keyword evidence="5" id="KW-0997">Cell inner membrane</keyword>
<dbReference type="InterPro" id="IPR003660">
    <property type="entry name" value="HAMP_dom"/>
</dbReference>
<dbReference type="InterPro" id="IPR004358">
    <property type="entry name" value="Sig_transdc_His_kin-like_C"/>
</dbReference>
<dbReference type="InterPro" id="IPR036097">
    <property type="entry name" value="HisK_dim/P_sf"/>
</dbReference>
<evidence type="ECO:0000256" key="2">
    <source>
        <dbReference type="ARBA" id="ARBA00004429"/>
    </source>
</evidence>
<keyword evidence="13" id="KW-0902">Two-component regulatory system</keyword>
<sequence>MTRRGPGVFTLLALVIALTLSGAAVLAALLGREFATRPAAEQLLRALDGFASVVEALARHQPPDRLAEQLRAAGLSTRDTPPSAPPPRLAPFLRELQEQAADGLGPGRSLILGRDGRAPVVWLQLATEPPLWVSFAYPHRAPRRFPLLLLLSCVALVWIAAAFVARRLATPLHRLAEAAPALVRGEAAAEPLTVAPREVAELADALVRAGEEVRSGAEERAFLLAGISHDLRTPLTRVQYAVELLPDTDPALRDGIQRDIEEIDAILAQFIAYARDGRDEATEPLDLASICRQALAAAGPDWTVELPEAAPIRGKPIALLRAIENLVVNAQRHGAAPFSLTLEGDAREWRLSVGDHGPGLAPALSSRAQQPFVHDRSRGGNGLGLAIVERVARQHGGTLTLQPIAPLSPPHGLRAVLSLRGAP</sequence>
<dbReference type="EMBL" id="QFPO01000003">
    <property type="protein sequence ID" value="PZQ18394.1"/>
    <property type="molecule type" value="Genomic_DNA"/>
</dbReference>
<evidence type="ECO:0000259" key="16">
    <source>
        <dbReference type="PROSITE" id="PS50109"/>
    </source>
</evidence>
<evidence type="ECO:0000256" key="15">
    <source>
        <dbReference type="SAM" id="Phobius"/>
    </source>
</evidence>
<dbReference type="SUPFAM" id="SSF47384">
    <property type="entry name" value="Homodimeric domain of signal transducing histidine kinase"/>
    <property type="match status" value="1"/>
</dbReference>
<evidence type="ECO:0000256" key="5">
    <source>
        <dbReference type="ARBA" id="ARBA00022519"/>
    </source>
</evidence>
<dbReference type="AlphaFoldDB" id="A0A2W5KR71"/>
<dbReference type="PROSITE" id="PS50109">
    <property type="entry name" value="HIS_KIN"/>
    <property type="match status" value="1"/>
</dbReference>
<evidence type="ECO:0000256" key="9">
    <source>
        <dbReference type="ARBA" id="ARBA00022741"/>
    </source>
</evidence>
<reference evidence="18 19" key="1">
    <citation type="submission" date="2017-08" db="EMBL/GenBank/DDBJ databases">
        <title>Infants hospitalized years apart are colonized by the same room-sourced microbial strains.</title>
        <authorList>
            <person name="Brooks B."/>
            <person name="Olm M.R."/>
            <person name="Firek B.A."/>
            <person name="Baker R."/>
            <person name="Thomas B.C."/>
            <person name="Morowitz M.J."/>
            <person name="Banfield J.F."/>
        </authorList>
    </citation>
    <scope>NUCLEOTIDE SEQUENCE [LARGE SCALE GENOMIC DNA]</scope>
    <source>
        <strain evidence="18">S2_005_003_R2_42</strain>
    </source>
</reference>
<comment type="catalytic activity">
    <reaction evidence="1">
        <text>ATP + protein L-histidine = ADP + protein N-phospho-L-histidine.</text>
        <dbReference type="EC" id="2.7.13.3"/>
    </reaction>
</comment>
<dbReference type="EC" id="2.7.13.3" evidence="3"/>
<dbReference type="PANTHER" id="PTHR44936">
    <property type="entry name" value="SENSOR PROTEIN CREC"/>
    <property type="match status" value="1"/>
</dbReference>
<dbReference type="CDD" id="cd00075">
    <property type="entry name" value="HATPase"/>
    <property type="match status" value="1"/>
</dbReference>
<keyword evidence="7" id="KW-0808">Transferase</keyword>
<gene>
    <name evidence="18" type="ORF">DI564_03565</name>
</gene>
<evidence type="ECO:0000256" key="12">
    <source>
        <dbReference type="ARBA" id="ARBA00022989"/>
    </source>
</evidence>
<feature type="domain" description="HAMP" evidence="17">
    <location>
        <begin position="166"/>
        <end position="218"/>
    </location>
</feature>
<evidence type="ECO:0000259" key="17">
    <source>
        <dbReference type="PROSITE" id="PS50885"/>
    </source>
</evidence>
<proteinExistence type="predicted"/>
<organism evidence="18 19">
    <name type="scientific">Rhodanobacter denitrificans</name>
    <dbReference type="NCBI Taxonomy" id="666685"/>
    <lineage>
        <taxon>Bacteria</taxon>
        <taxon>Pseudomonadati</taxon>
        <taxon>Pseudomonadota</taxon>
        <taxon>Gammaproteobacteria</taxon>
        <taxon>Lysobacterales</taxon>
        <taxon>Rhodanobacteraceae</taxon>
        <taxon>Rhodanobacter</taxon>
    </lineage>
</organism>
<evidence type="ECO:0000256" key="7">
    <source>
        <dbReference type="ARBA" id="ARBA00022679"/>
    </source>
</evidence>
<keyword evidence="6" id="KW-0597">Phosphoprotein</keyword>
<evidence type="ECO:0000256" key="3">
    <source>
        <dbReference type="ARBA" id="ARBA00012438"/>
    </source>
</evidence>
<dbReference type="SMART" id="SM00388">
    <property type="entry name" value="HisKA"/>
    <property type="match status" value="1"/>
</dbReference>
<evidence type="ECO:0000313" key="19">
    <source>
        <dbReference type="Proteomes" id="UP000249046"/>
    </source>
</evidence>
<dbReference type="InterPro" id="IPR036890">
    <property type="entry name" value="HATPase_C_sf"/>
</dbReference>
<name>A0A2W5KR71_9GAMM</name>
<evidence type="ECO:0000256" key="1">
    <source>
        <dbReference type="ARBA" id="ARBA00000085"/>
    </source>
</evidence>
<dbReference type="InterPro" id="IPR003594">
    <property type="entry name" value="HATPase_dom"/>
</dbReference>
<feature type="transmembrane region" description="Helical" evidence="15">
    <location>
        <begin position="145"/>
        <end position="165"/>
    </location>
</feature>
<dbReference type="PANTHER" id="PTHR44936:SF5">
    <property type="entry name" value="SENSOR HISTIDINE KINASE ENVZ"/>
    <property type="match status" value="1"/>
</dbReference>
<dbReference type="InterPro" id="IPR005467">
    <property type="entry name" value="His_kinase_dom"/>
</dbReference>
<keyword evidence="11" id="KW-0067">ATP-binding</keyword>
<dbReference type="SMART" id="SM00387">
    <property type="entry name" value="HATPase_c"/>
    <property type="match status" value="1"/>
</dbReference>
<dbReference type="PRINTS" id="PR00344">
    <property type="entry name" value="BCTRLSENSOR"/>
</dbReference>
<evidence type="ECO:0000256" key="10">
    <source>
        <dbReference type="ARBA" id="ARBA00022777"/>
    </source>
</evidence>
<keyword evidence="8 15" id="KW-0812">Transmembrane</keyword>
<keyword evidence="9" id="KW-0547">Nucleotide-binding</keyword>
<dbReference type="InterPro" id="IPR003661">
    <property type="entry name" value="HisK_dim/P_dom"/>
</dbReference>
<dbReference type="Pfam" id="PF00512">
    <property type="entry name" value="HisKA"/>
    <property type="match status" value="1"/>
</dbReference>
<keyword evidence="10" id="KW-0418">Kinase</keyword>
<dbReference type="GO" id="GO:0005524">
    <property type="term" value="F:ATP binding"/>
    <property type="evidence" value="ECO:0007669"/>
    <property type="project" value="UniProtKB-KW"/>
</dbReference>
<comment type="subcellular location">
    <subcellularLocation>
        <location evidence="2">Cell inner membrane</location>
        <topology evidence="2">Multi-pass membrane protein</topology>
    </subcellularLocation>
</comment>
<evidence type="ECO:0000256" key="4">
    <source>
        <dbReference type="ARBA" id="ARBA00022475"/>
    </source>
</evidence>
<dbReference type="SUPFAM" id="SSF55874">
    <property type="entry name" value="ATPase domain of HSP90 chaperone/DNA topoisomerase II/histidine kinase"/>
    <property type="match status" value="1"/>
</dbReference>